<dbReference type="AlphaFoldDB" id="A0A1H9J3Y3"/>
<protein>
    <submittedName>
        <fullName evidence="2">YndJ-like protein</fullName>
    </submittedName>
</protein>
<sequence>MVILAIVAILTPHDWYFLILTAAQLIFVPIVLSSIHETKQIVWFAIPAFLAVILIQLTPDSTWHAGFAAIYLIYTLAVAFEGVKRFLRRGFTHMEESFIDLGMMFLAVGGMWFFAYEAGIDTGFSPIMTWLTGIHFHYAGFLLPVFAGILGRLYKSKLYQWVAPALVLALVLVALGITFSTTLELISVFVYIFAIYGLIGMSFRAGYQHNVQKWLFRISFLALGISILFSLLYAYGNWSGYYTMTIDFMIKFHGLTNALLFAGIGTIAASSFTPPQRYEKPVFPVSELRGGLSIGESFLTGKKANQDSTSGLVDDMDVYNLELNTTVKDFYENTSDYRLYASVHWKTWFKPFAAIYKLISHYVQQINLPLSRKRVEMIGDVILIKPELDSRKKVRAWLRKINHHTTFVALYSEHTFSGETFMNIALPLPGSTMIGVLNLTQEQDQLILSSEKVGIFLAFREYVMKLPISERFKVWETDVGQLHAQHNMWIFGLPFLSIDYDIERK</sequence>
<dbReference type="Pfam" id="PF14158">
    <property type="entry name" value="YndJ"/>
    <property type="match status" value="1"/>
</dbReference>
<evidence type="ECO:0000313" key="3">
    <source>
        <dbReference type="Proteomes" id="UP000199427"/>
    </source>
</evidence>
<accession>A0A1H9J3Y3</accession>
<dbReference type="EMBL" id="FOES01000028">
    <property type="protein sequence ID" value="SEQ81498.1"/>
    <property type="molecule type" value="Genomic_DNA"/>
</dbReference>
<evidence type="ECO:0000256" key="1">
    <source>
        <dbReference type="SAM" id="Phobius"/>
    </source>
</evidence>
<keyword evidence="1" id="KW-1133">Transmembrane helix</keyword>
<feature type="transmembrane region" description="Helical" evidence="1">
    <location>
        <begin position="15"/>
        <end position="34"/>
    </location>
</feature>
<reference evidence="2 3" key="1">
    <citation type="submission" date="2016-10" db="EMBL/GenBank/DDBJ databases">
        <authorList>
            <person name="de Groot N.N."/>
        </authorList>
    </citation>
    <scope>NUCLEOTIDE SEQUENCE [LARGE SCALE GENOMIC DNA]</scope>
    <source>
        <strain evidence="2 3">DSM 21633</strain>
    </source>
</reference>
<keyword evidence="3" id="KW-1185">Reference proteome</keyword>
<feature type="transmembrane region" description="Helical" evidence="1">
    <location>
        <begin position="214"/>
        <end position="235"/>
    </location>
</feature>
<feature type="transmembrane region" description="Helical" evidence="1">
    <location>
        <begin position="158"/>
        <end position="179"/>
    </location>
</feature>
<organism evidence="2 3">
    <name type="scientific">Piscibacillus halophilus</name>
    <dbReference type="NCBI Taxonomy" id="571933"/>
    <lineage>
        <taxon>Bacteria</taxon>
        <taxon>Bacillati</taxon>
        <taxon>Bacillota</taxon>
        <taxon>Bacilli</taxon>
        <taxon>Bacillales</taxon>
        <taxon>Bacillaceae</taxon>
        <taxon>Piscibacillus</taxon>
    </lineage>
</organism>
<evidence type="ECO:0000313" key="2">
    <source>
        <dbReference type="EMBL" id="SEQ81498.1"/>
    </source>
</evidence>
<name>A0A1H9J3Y3_9BACI</name>
<dbReference type="STRING" id="571933.SAMN05216362_12834"/>
<gene>
    <name evidence="2" type="ORF">SAMN05216362_12834</name>
</gene>
<feature type="transmembrane region" description="Helical" evidence="1">
    <location>
        <begin position="127"/>
        <end position="151"/>
    </location>
</feature>
<feature type="transmembrane region" description="Helical" evidence="1">
    <location>
        <begin position="185"/>
        <end position="207"/>
    </location>
</feature>
<keyword evidence="1" id="KW-0812">Transmembrane</keyword>
<keyword evidence="1" id="KW-0472">Membrane</keyword>
<dbReference type="InterPro" id="IPR025450">
    <property type="entry name" value="YndJ-like"/>
</dbReference>
<feature type="transmembrane region" description="Helical" evidence="1">
    <location>
        <begin position="98"/>
        <end position="115"/>
    </location>
</feature>
<feature type="transmembrane region" description="Helical" evidence="1">
    <location>
        <begin position="255"/>
        <end position="273"/>
    </location>
</feature>
<feature type="transmembrane region" description="Helical" evidence="1">
    <location>
        <begin position="65"/>
        <end position="86"/>
    </location>
</feature>
<proteinExistence type="predicted"/>
<feature type="transmembrane region" description="Helical" evidence="1">
    <location>
        <begin position="41"/>
        <end position="59"/>
    </location>
</feature>
<dbReference type="Proteomes" id="UP000199427">
    <property type="component" value="Unassembled WGS sequence"/>
</dbReference>